<keyword evidence="3" id="KW-1133">Transmembrane helix</keyword>
<name>A0A518D5G9_9BACT</name>
<dbReference type="Pfam" id="PF13407">
    <property type="entry name" value="Peripla_BP_4"/>
    <property type="match status" value="1"/>
</dbReference>
<dbReference type="GO" id="GO:0030246">
    <property type="term" value="F:carbohydrate binding"/>
    <property type="evidence" value="ECO:0007669"/>
    <property type="project" value="TreeGrafter"/>
</dbReference>
<evidence type="ECO:0000256" key="2">
    <source>
        <dbReference type="ARBA" id="ARBA00007639"/>
    </source>
</evidence>
<keyword evidence="6" id="KW-1185">Reference proteome</keyword>
<feature type="domain" description="Periplasmic binding protein" evidence="4">
    <location>
        <begin position="48"/>
        <end position="305"/>
    </location>
</feature>
<dbReference type="PANTHER" id="PTHR30036">
    <property type="entry name" value="D-XYLOSE-BINDING PERIPLASMIC PROTEIN"/>
    <property type="match status" value="1"/>
</dbReference>
<keyword evidence="3" id="KW-0812">Transmembrane</keyword>
<dbReference type="RefSeq" id="WP_145280190.1">
    <property type="nucleotide sequence ID" value="NZ_CP036291.1"/>
</dbReference>
<accession>A0A518D5G9</accession>
<dbReference type="Proteomes" id="UP000317429">
    <property type="component" value="Chromosome"/>
</dbReference>
<gene>
    <name evidence="5" type="primary">alsB</name>
    <name evidence="5" type="ORF">Pla175_00640</name>
</gene>
<evidence type="ECO:0000313" key="5">
    <source>
        <dbReference type="EMBL" id="QDU86714.1"/>
    </source>
</evidence>
<evidence type="ECO:0000256" key="3">
    <source>
        <dbReference type="SAM" id="Phobius"/>
    </source>
</evidence>
<dbReference type="Gene3D" id="3.40.50.2300">
    <property type="match status" value="2"/>
</dbReference>
<dbReference type="OrthoDB" id="569491at2"/>
<feature type="transmembrane region" description="Helical" evidence="3">
    <location>
        <begin position="7"/>
        <end position="27"/>
    </location>
</feature>
<dbReference type="SUPFAM" id="SSF53822">
    <property type="entry name" value="Periplasmic binding protein-like I"/>
    <property type="match status" value="1"/>
</dbReference>
<reference evidence="5 6" key="1">
    <citation type="submission" date="2019-02" db="EMBL/GenBank/DDBJ databases">
        <title>Deep-cultivation of Planctomycetes and their phenomic and genomic characterization uncovers novel biology.</title>
        <authorList>
            <person name="Wiegand S."/>
            <person name="Jogler M."/>
            <person name="Boedeker C."/>
            <person name="Pinto D."/>
            <person name="Vollmers J."/>
            <person name="Rivas-Marin E."/>
            <person name="Kohn T."/>
            <person name="Peeters S.H."/>
            <person name="Heuer A."/>
            <person name="Rast P."/>
            <person name="Oberbeckmann S."/>
            <person name="Bunk B."/>
            <person name="Jeske O."/>
            <person name="Meyerdierks A."/>
            <person name="Storesund J.E."/>
            <person name="Kallscheuer N."/>
            <person name="Luecker S."/>
            <person name="Lage O.M."/>
            <person name="Pohl T."/>
            <person name="Merkel B.J."/>
            <person name="Hornburger P."/>
            <person name="Mueller R.-W."/>
            <person name="Bruemmer F."/>
            <person name="Labrenz M."/>
            <person name="Spormann A.M."/>
            <person name="Op den Camp H."/>
            <person name="Overmann J."/>
            <person name="Amann R."/>
            <person name="Jetten M.S.M."/>
            <person name="Mascher T."/>
            <person name="Medema M.H."/>
            <person name="Devos D.P."/>
            <person name="Kaster A.-K."/>
            <person name="Ovreas L."/>
            <person name="Rohde M."/>
            <person name="Galperin M.Y."/>
            <person name="Jogler C."/>
        </authorList>
    </citation>
    <scope>NUCLEOTIDE SEQUENCE [LARGE SCALE GENOMIC DNA]</scope>
    <source>
        <strain evidence="5 6">Pla175</strain>
    </source>
</reference>
<comment type="subcellular location">
    <subcellularLocation>
        <location evidence="1">Cell envelope</location>
    </subcellularLocation>
</comment>
<dbReference type="GO" id="GO:0030288">
    <property type="term" value="C:outer membrane-bounded periplasmic space"/>
    <property type="evidence" value="ECO:0007669"/>
    <property type="project" value="TreeGrafter"/>
</dbReference>
<dbReference type="AlphaFoldDB" id="A0A518D5G9"/>
<comment type="similarity">
    <text evidence="2">Belongs to the bacterial solute-binding protein 2 family.</text>
</comment>
<evidence type="ECO:0000256" key="1">
    <source>
        <dbReference type="ARBA" id="ARBA00004196"/>
    </source>
</evidence>
<dbReference type="InterPro" id="IPR025997">
    <property type="entry name" value="SBP_2_dom"/>
</dbReference>
<dbReference type="InterPro" id="IPR050555">
    <property type="entry name" value="Bact_Solute-Bind_Prot2"/>
</dbReference>
<keyword evidence="3" id="KW-0472">Membrane</keyword>
<proteinExistence type="inferred from homology"/>
<dbReference type="InterPro" id="IPR028082">
    <property type="entry name" value="Peripla_BP_I"/>
</dbReference>
<organism evidence="5 6">
    <name type="scientific">Pirellulimonas nuda</name>
    <dbReference type="NCBI Taxonomy" id="2528009"/>
    <lineage>
        <taxon>Bacteria</taxon>
        <taxon>Pseudomonadati</taxon>
        <taxon>Planctomycetota</taxon>
        <taxon>Planctomycetia</taxon>
        <taxon>Pirellulales</taxon>
        <taxon>Lacipirellulaceae</taxon>
        <taxon>Pirellulimonas</taxon>
    </lineage>
</organism>
<dbReference type="PANTHER" id="PTHR30036:SF7">
    <property type="entry name" value="ABC TRANSPORTER PERIPLASMIC-BINDING PROTEIN YPHF"/>
    <property type="match status" value="1"/>
</dbReference>
<dbReference type="KEGG" id="pnd:Pla175_00640"/>
<dbReference type="EMBL" id="CP036291">
    <property type="protein sequence ID" value="QDU86714.1"/>
    <property type="molecule type" value="Genomic_DNA"/>
</dbReference>
<sequence>MSAQRSVMWLVIMALCVGLGYLGRSYLQPSEEKSVEARPRLQLVVGGPDPFWQIVIAGARDAASRYDADLEVSVPEGGASSQTAILGRIDTKAVDGVAVSSMAPAEQTRMLSRLASEVKLVTYDNDSPQSLRHCYIGTSNYAAGKLSAELVREALPDGGEVAIFLGDVDRENARQRRAAFMYALLNATDRDPEDDETPEEPAEGNGYTIVKTYFDESDPDKCKANLQQALKDHPDLKCIVGLYGYVGPLAADAVKEAKRGGDVKVVAFDEHEGTLRGVESGEIHGTVVQNPYQYGYEAIRLLASLTRKIDEAVPLAGAGTMFLPCATLHQDDVAAYREKLNERLKGADKGA</sequence>
<evidence type="ECO:0000259" key="4">
    <source>
        <dbReference type="Pfam" id="PF13407"/>
    </source>
</evidence>
<evidence type="ECO:0000313" key="6">
    <source>
        <dbReference type="Proteomes" id="UP000317429"/>
    </source>
</evidence>
<protein>
    <submittedName>
        <fullName evidence="5">D-allose-binding periplasmic protein</fullName>
    </submittedName>
</protein>